<name>A0A448MUC6_9PAST</name>
<gene>
    <name evidence="1" type="ORF">NCTC8284_03939</name>
</gene>
<dbReference type="EMBL" id="LR134405">
    <property type="protein sequence ID" value="VEH68699.1"/>
    <property type="molecule type" value="Genomic_DNA"/>
</dbReference>
<proteinExistence type="predicted"/>
<organism evidence="1 2">
    <name type="scientific">Rodentibacter pneumotropicus</name>
    <dbReference type="NCBI Taxonomy" id="758"/>
    <lineage>
        <taxon>Bacteria</taxon>
        <taxon>Pseudomonadati</taxon>
        <taxon>Pseudomonadota</taxon>
        <taxon>Gammaproteobacteria</taxon>
        <taxon>Pasteurellales</taxon>
        <taxon>Pasteurellaceae</taxon>
        <taxon>Rodentibacter</taxon>
    </lineage>
</organism>
<reference evidence="1 2" key="1">
    <citation type="submission" date="2018-12" db="EMBL/GenBank/DDBJ databases">
        <authorList>
            <consortium name="Pathogen Informatics"/>
        </authorList>
    </citation>
    <scope>NUCLEOTIDE SEQUENCE [LARGE SCALE GENOMIC DNA]</scope>
    <source>
        <strain evidence="1 2">NCTC8284</strain>
    </source>
</reference>
<dbReference type="KEGG" id="rpne:NCTC8284_03939"/>
<accession>A0A448MUC6</accession>
<evidence type="ECO:0000313" key="1">
    <source>
        <dbReference type="EMBL" id="VEH68699.1"/>
    </source>
</evidence>
<protein>
    <submittedName>
        <fullName evidence="1">Uncharacterized protein</fullName>
    </submittedName>
</protein>
<dbReference type="Proteomes" id="UP000278733">
    <property type="component" value="Chromosome"/>
</dbReference>
<evidence type="ECO:0000313" key="2">
    <source>
        <dbReference type="Proteomes" id="UP000278733"/>
    </source>
</evidence>
<dbReference type="AlphaFoldDB" id="A0A448MUC6"/>
<sequence>MSYQRVLDFGLVRKQNHFGLLKVRNLTVKSVTNFMIYGYRRHNRN</sequence>